<feature type="transmembrane region" description="Helical" evidence="6">
    <location>
        <begin position="192"/>
        <end position="212"/>
    </location>
</feature>
<dbReference type="GO" id="GO:0051301">
    <property type="term" value="P:cell division"/>
    <property type="evidence" value="ECO:0007669"/>
    <property type="project" value="UniProtKB-KW"/>
</dbReference>
<feature type="transmembrane region" description="Helical" evidence="6">
    <location>
        <begin position="144"/>
        <end position="162"/>
    </location>
</feature>
<dbReference type="InterPro" id="IPR001182">
    <property type="entry name" value="FtsW/RodA"/>
</dbReference>
<keyword evidence="7" id="KW-0131">Cell cycle</keyword>
<keyword evidence="4 6" id="KW-1133">Transmembrane helix</keyword>
<dbReference type="GO" id="GO:0008360">
    <property type="term" value="P:regulation of cell shape"/>
    <property type="evidence" value="ECO:0007669"/>
    <property type="project" value="UniProtKB-KW"/>
</dbReference>
<evidence type="ECO:0000256" key="6">
    <source>
        <dbReference type="SAM" id="Phobius"/>
    </source>
</evidence>
<dbReference type="GO" id="GO:0032153">
    <property type="term" value="C:cell division site"/>
    <property type="evidence" value="ECO:0007669"/>
    <property type="project" value="TreeGrafter"/>
</dbReference>
<comment type="caution">
    <text evidence="7">The sequence shown here is derived from an EMBL/GenBank/DDBJ whole genome shotgun (WGS) entry which is preliminary data.</text>
</comment>
<evidence type="ECO:0000256" key="5">
    <source>
        <dbReference type="ARBA" id="ARBA00023136"/>
    </source>
</evidence>
<dbReference type="InterPro" id="IPR018365">
    <property type="entry name" value="Cell_cycle_FtsW-rel_CS"/>
</dbReference>
<evidence type="ECO:0000313" key="7">
    <source>
        <dbReference type="EMBL" id="PTQ56744.1"/>
    </source>
</evidence>
<keyword evidence="7" id="KW-0132">Cell division</keyword>
<dbReference type="AlphaFoldDB" id="A0A2R6Y234"/>
<proteinExistence type="predicted"/>
<gene>
    <name evidence="7" type="ORF">BSOLF_2712</name>
</gene>
<feature type="transmembrane region" description="Helical" evidence="6">
    <location>
        <begin position="358"/>
        <end position="380"/>
    </location>
</feature>
<name>A0A2R6Y234_9BACL</name>
<dbReference type="GO" id="GO:0015648">
    <property type="term" value="F:lipid-linked peptidoglycan transporter activity"/>
    <property type="evidence" value="ECO:0007669"/>
    <property type="project" value="TreeGrafter"/>
</dbReference>
<feature type="transmembrane region" description="Helical" evidence="6">
    <location>
        <begin position="47"/>
        <end position="64"/>
    </location>
</feature>
<dbReference type="GO" id="GO:0005886">
    <property type="term" value="C:plasma membrane"/>
    <property type="evidence" value="ECO:0007669"/>
    <property type="project" value="TreeGrafter"/>
</dbReference>
<feature type="transmembrane region" description="Helical" evidence="6">
    <location>
        <begin position="70"/>
        <end position="90"/>
    </location>
</feature>
<evidence type="ECO:0000256" key="3">
    <source>
        <dbReference type="ARBA" id="ARBA00022960"/>
    </source>
</evidence>
<evidence type="ECO:0000256" key="2">
    <source>
        <dbReference type="ARBA" id="ARBA00022692"/>
    </source>
</evidence>
<accession>A0A2R6Y234</accession>
<comment type="subcellular location">
    <subcellularLocation>
        <location evidence="1">Membrane</location>
        <topology evidence="1">Multi-pass membrane protein</topology>
    </subcellularLocation>
</comment>
<feature type="transmembrane region" description="Helical" evidence="6">
    <location>
        <begin position="168"/>
        <end position="185"/>
    </location>
</feature>
<feature type="transmembrane region" description="Helical" evidence="6">
    <location>
        <begin position="320"/>
        <end position="338"/>
    </location>
</feature>
<evidence type="ECO:0000256" key="1">
    <source>
        <dbReference type="ARBA" id="ARBA00004141"/>
    </source>
</evidence>
<feature type="transmembrane region" description="Helical" evidence="6">
    <location>
        <begin position="16"/>
        <end position="35"/>
    </location>
</feature>
<evidence type="ECO:0000256" key="4">
    <source>
        <dbReference type="ARBA" id="ARBA00022989"/>
    </source>
</evidence>
<keyword evidence="2 6" id="KW-0812">Transmembrane</keyword>
<dbReference type="PROSITE" id="PS00428">
    <property type="entry name" value="FTSW_RODA_SPOVE"/>
    <property type="match status" value="1"/>
</dbReference>
<dbReference type="EMBL" id="PEBX01000020">
    <property type="protein sequence ID" value="PTQ56744.1"/>
    <property type="molecule type" value="Genomic_DNA"/>
</dbReference>
<dbReference type="Pfam" id="PF01098">
    <property type="entry name" value="FTSW_RODA_SPOVE"/>
    <property type="match status" value="1"/>
</dbReference>
<dbReference type="PANTHER" id="PTHR30474">
    <property type="entry name" value="CELL CYCLE PROTEIN"/>
    <property type="match status" value="1"/>
</dbReference>
<sequence>MQEEKSFSINWRAIDWWLIAIIFVLAVFSYLGIRGASPLYGEDTKQLIWYGLGIAVMLGVMFIPGRVYYMLAPILYGLSILLLIGVLIFAEPINGSKSWFILGPPSFRLQFQPSELAKLVTIFTVARFLTDRRRRIEDGDMQESFWGLWPVFILFALPMALIVVEPDLGTTLGMAVTLLAMLTVSVRPRYTLTVVGVYASGLLALIFLYFFFPQLFFKIIKEYQWRRITAFLDRSIDPSNPDQYQLYYSLQSIGSGEFWGRSVPEQELLTFNRRVPFAQTDFVFSVIGERFGFLGSALLIMLYFFLLYRMIRIAMQTTSTFAHSVIAGIVGMFTFQIYENIGMTIGIMPITGITLPFLSYGGSSLLINLFAVGVVLGFSVRKESV</sequence>
<keyword evidence="3" id="KW-0133">Cell shape</keyword>
<evidence type="ECO:0000313" key="8">
    <source>
        <dbReference type="Proteomes" id="UP000244338"/>
    </source>
</evidence>
<protein>
    <submittedName>
        <fullName evidence="7">Cell division protein FtsW</fullName>
    </submittedName>
</protein>
<feature type="transmembrane region" description="Helical" evidence="6">
    <location>
        <begin position="291"/>
        <end position="308"/>
    </location>
</feature>
<dbReference type="PANTHER" id="PTHR30474:SF1">
    <property type="entry name" value="PEPTIDOGLYCAN GLYCOSYLTRANSFERASE MRDB"/>
    <property type="match status" value="1"/>
</dbReference>
<organism evidence="7 8">
    <name type="scientific">Candidatus Carbonibacillus altaicus</name>
    <dbReference type="NCBI Taxonomy" id="2163959"/>
    <lineage>
        <taxon>Bacteria</taxon>
        <taxon>Bacillati</taxon>
        <taxon>Bacillota</taxon>
        <taxon>Bacilli</taxon>
        <taxon>Bacillales</taxon>
        <taxon>Candidatus Carbonibacillus</taxon>
    </lineage>
</organism>
<reference evidence="8" key="1">
    <citation type="journal article" date="2018" name="Sci. Rep.">
        <title>Lignite coal burning seam in the remote Altai Mountains harbors a hydrogen-driven thermophilic microbial community.</title>
        <authorList>
            <person name="Kadnikov V.V."/>
            <person name="Mardanov A.V."/>
            <person name="Ivasenko D.A."/>
            <person name="Antsiferov D.V."/>
            <person name="Beletsky A.V."/>
            <person name="Karnachuk O.V."/>
            <person name="Ravin N.V."/>
        </authorList>
    </citation>
    <scope>NUCLEOTIDE SEQUENCE [LARGE SCALE GENOMIC DNA]</scope>
</reference>
<dbReference type="Proteomes" id="UP000244338">
    <property type="component" value="Unassembled WGS sequence"/>
</dbReference>
<keyword evidence="5 6" id="KW-0472">Membrane</keyword>